<accession>I4C1W5</accession>
<dbReference type="PANTHER" id="PTHR43201">
    <property type="entry name" value="ACYL-COA SYNTHETASE"/>
    <property type="match status" value="1"/>
</dbReference>
<dbReference type="Gene3D" id="3.40.50.980">
    <property type="match status" value="2"/>
</dbReference>
<dbReference type="EMBL" id="CP003360">
    <property type="protein sequence ID" value="AFM23556.1"/>
    <property type="molecule type" value="Genomic_DNA"/>
</dbReference>
<keyword evidence="2 5" id="KW-0436">Ligase</keyword>
<dbReference type="Proteomes" id="UP000006055">
    <property type="component" value="Chromosome"/>
</dbReference>
<dbReference type="SUPFAM" id="SSF56801">
    <property type="entry name" value="Acetyl-CoA synthetase-like"/>
    <property type="match status" value="1"/>
</dbReference>
<dbReference type="InterPro" id="IPR000873">
    <property type="entry name" value="AMP-dep_synth/lig_dom"/>
</dbReference>
<dbReference type="eggNOG" id="COG0318">
    <property type="taxonomic scope" value="Bacteria"/>
</dbReference>
<dbReference type="Pfam" id="PF00501">
    <property type="entry name" value="AMP-binding"/>
    <property type="match status" value="1"/>
</dbReference>
<gene>
    <name evidence="5" type="ordered locus">Desti_0832</name>
</gene>
<comment type="similarity">
    <text evidence="1">Belongs to the ATP-dependent AMP-binding enzyme family.</text>
</comment>
<dbReference type="Gene3D" id="2.30.38.10">
    <property type="entry name" value="Luciferase, Domain 3"/>
    <property type="match status" value="1"/>
</dbReference>
<evidence type="ECO:0000313" key="6">
    <source>
        <dbReference type="Proteomes" id="UP000006055"/>
    </source>
</evidence>
<organism evidence="5 6">
    <name type="scientific">Desulfomonile tiedjei (strain ATCC 49306 / DSM 6799 / DCB-1)</name>
    <dbReference type="NCBI Taxonomy" id="706587"/>
    <lineage>
        <taxon>Bacteria</taxon>
        <taxon>Pseudomonadati</taxon>
        <taxon>Thermodesulfobacteriota</taxon>
        <taxon>Desulfomonilia</taxon>
        <taxon>Desulfomonilales</taxon>
        <taxon>Desulfomonilaceae</taxon>
        <taxon>Desulfomonile</taxon>
    </lineage>
</organism>
<dbReference type="GO" id="GO:0031956">
    <property type="term" value="F:medium-chain fatty acid-CoA ligase activity"/>
    <property type="evidence" value="ECO:0007669"/>
    <property type="project" value="TreeGrafter"/>
</dbReference>
<dbReference type="HOGENOM" id="CLU_000022_59_7_7"/>
<reference evidence="6" key="1">
    <citation type="submission" date="2012-06" db="EMBL/GenBank/DDBJ databases">
        <title>Complete sequence of chromosome of Desulfomonile tiedjei DSM 6799.</title>
        <authorList>
            <person name="Lucas S."/>
            <person name="Copeland A."/>
            <person name="Lapidus A."/>
            <person name="Glavina del Rio T."/>
            <person name="Dalin E."/>
            <person name="Tice H."/>
            <person name="Bruce D."/>
            <person name="Goodwin L."/>
            <person name="Pitluck S."/>
            <person name="Peters L."/>
            <person name="Ovchinnikova G."/>
            <person name="Zeytun A."/>
            <person name="Lu M."/>
            <person name="Kyrpides N."/>
            <person name="Mavromatis K."/>
            <person name="Ivanova N."/>
            <person name="Brettin T."/>
            <person name="Detter J.C."/>
            <person name="Han C."/>
            <person name="Larimer F."/>
            <person name="Land M."/>
            <person name="Hauser L."/>
            <person name="Markowitz V."/>
            <person name="Cheng J.-F."/>
            <person name="Hugenholtz P."/>
            <person name="Woyke T."/>
            <person name="Wu D."/>
            <person name="Spring S."/>
            <person name="Schroeder M."/>
            <person name="Brambilla E."/>
            <person name="Klenk H.-P."/>
            <person name="Eisen J.A."/>
        </authorList>
    </citation>
    <scope>NUCLEOTIDE SEQUENCE [LARGE SCALE GENOMIC DNA]</scope>
    <source>
        <strain evidence="6">ATCC 49306 / DSM 6799 / DCB-1</strain>
    </source>
</reference>
<keyword evidence="6" id="KW-1185">Reference proteome</keyword>
<dbReference type="AlphaFoldDB" id="I4C1W5"/>
<sequence length="553" mass="61824">MKPIRYKEDMVNEFLKNGYWTHETFYDFWERNAREYGDKEALVDSKYRLTWAEAKRLVDAMAVSWVEMGIPKHSRMIVQSPNSVYGFLARIACERAGLISLTVYPYLRQRELEYMVERTQASAVIILTMYNKFNYLEMYEGLQKQFPHLKNIFLFDDEVPASAPAGTYSLTSIVNERAQKPVSESALAERRLDPIWDVALLTTTSGTTGIPKLVEWPTAPRVCTSKARVDIWNLSKDDITMAIAPHAGGAAGTLTYFAAPLAGAKTVMLEEFSPDGALALIEKERATAIGVVPTHLVRMLDADASKYDLSSLRFIRSAGGYLSPQIAEEAEKAFGASITSDLGTQDMGSVSGCRVEDSRDLRRRTVGRMLPGNQVRLVDESGKNEVPDGEPGVLYFRGPHAPAGYYRDEELTATVFDPNGWTTTGDIVKFDQECLWILGRAKDMIIRGGQNIYPAEIEGLLNDHPKVVSVAVVGYPDREMGERACAYVIPRNGREFTFQEMVDFLKSKNIAMFKLPERLEIVAEFPTVGDSGKVNKEVLKKEIKEKVASEGKS</sequence>
<dbReference type="PROSITE" id="PS00455">
    <property type="entry name" value="AMP_BINDING"/>
    <property type="match status" value="1"/>
</dbReference>
<dbReference type="Gene3D" id="3.30.300.30">
    <property type="match status" value="1"/>
</dbReference>
<dbReference type="GO" id="GO:0006631">
    <property type="term" value="P:fatty acid metabolic process"/>
    <property type="evidence" value="ECO:0007669"/>
    <property type="project" value="TreeGrafter"/>
</dbReference>
<dbReference type="STRING" id="706587.Desti_0832"/>
<dbReference type="OrthoDB" id="9803968at2"/>
<dbReference type="PANTHER" id="PTHR43201:SF5">
    <property type="entry name" value="MEDIUM-CHAIN ACYL-COA LIGASE ACSF2, MITOCHONDRIAL"/>
    <property type="match status" value="1"/>
</dbReference>
<dbReference type="InterPro" id="IPR045851">
    <property type="entry name" value="AMP-bd_C_sf"/>
</dbReference>
<dbReference type="PATRIC" id="fig|706587.4.peg.944"/>
<feature type="domain" description="AMP-binding enzyme C-terminal" evidence="4">
    <location>
        <begin position="456"/>
        <end position="527"/>
    </location>
</feature>
<dbReference type="InterPro" id="IPR025110">
    <property type="entry name" value="AMP-bd_C"/>
</dbReference>
<dbReference type="RefSeq" id="WP_014808712.1">
    <property type="nucleotide sequence ID" value="NC_018025.1"/>
</dbReference>
<dbReference type="InterPro" id="IPR020845">
    <property type="entry name" value="AMP-binding_CS"/>
</dbReference>
<dbReference type="KEGG" id="dti:Desti_0832"/>
<evidence type="ECO:0000259" key="4">
    <source>
        <dbReference type="Pfam" id="PF13193"/>
    </source>
</evidence>
<evidence type="ECO:0000256" key="1">
    <source>
        <dbReference type="ARBA" id="ARBA00006432"/>
    </source>
</evidence>
<name>I4C1W5_DESTA</name>
<evidence type="ECO:0000256" key="2">
    <source>
        <dbReference type="ARBA" id="ARBA00022598"/>
    </source>
</evidence>
<feature type="domain" description="AMP-dependent synthetase/ligase" evidence="3">
    <location>
        <begin position="30"/>
        <end position="406"/>
    </location>
</feature>
<evidence type="ECO:0000313" key="5">
    <source>
        <dbReference type="EMBL" id="AFM23556.1"/>
    </source>
</evidence>
<protein>
    <submittedName>
        <fullName evidence="5">Acyl-CoA synthetase (AMP-forming)/AMP-acid ligase II</fullName>
    </submittedName>
</protein>
<proteinExistence type="inferred from homology"/>
<evidence type="ECO:0000259" key="3">
    <source>
        <dbReference type="Pfam" id="PF00501"/>
    </source>
</evidence>
<dbReference type="Pfam" id="PF13193">
    <property type="entry name" value="AMP-binding_C"/>
    <property type="match status" value="1"/>
</dbReference>